<dbReference type="AlphaFoldDB" id="A0A4Z1JB69"/>
<keyword evidence="3" id="KW-1185">Reference proteome</keyword>
<dbReference type="Proteomes" id="UP000297229">
    <property type="component" value="Unassembled WGS sequence"/>
</dbReference>
<gene>
    <name evidence="2" type="ORF">BELL_0646g00030</name>
</gene>
<name>A0A4Z1JB69_9HELO</name>
<comment type="caution">
    <text evidence="2">The sequence shown here is derived from an EMBL/GenBank/DDBJ whole genome shotgun (WGS) entry which is preliminary data.</text>
</comment>
<reference evidence="2 3" key="1">
    <citation type="submission" date="2017-12" db="EMBL/GenBank/DDBJ databases">
        <title>Comparative genomics of Botrytis spp.</title>
        <authorList>
            <person name="Valero-Jimenez C.A."/>
            <person name="Tapia P."/>
            <person name="Veloso J."/>
            <person name="Silva-Moreno E."/>
            <person name="Staats M."/>
            <person name="Valdes J.H."/>
            <person name="Van Kan J.A.L."/>
        </authorList>
    </citation>
    <scope>NUCLEOTIDE SEQUENCE [LARGE SCALE GENOMIC DNA]</scope>
    <source>
        <strain evidence="2 3">Be9601</strain>
    </source>
</reference>
<dbReference type="EMBL" id="PQXM01000644">
    <property type="protein sequence ID" value="TGO70919.1"/>
    <property type="molecule type" value="Genomic_DNA"/>
</dbReference>
<protein>
    <submittedName>
        <fullName evidence="2">Uncharacterized protein</fullName>
    </submittedName>
</protein>
<feature type="signal peptide" evidence="1">
    <location>
        <begin position="1"/>
        <end position="17"/>
    </location>
</feature>
<accession>A0A4Z1JB69</accession>
<sequence length="79" mass="8891">MAMFILLLVISASFAAATRKSLPVVDLGYSVNQATIELTFPRQLAMEDTITFQIFGMEKLLLGHYDFPDQSLRELPIEL</sequence>
<organism evidence="2 3">
    <name type="scientific">Botrytis elliptica</name>
    <dbReference type="NCBI Taxonomy" id="278938"/>
    <lineage>
        <taxon>Eukaryota</taxon>
        <taxon>Fungi</taxon>
        <taxon>Dikarya</taxon>
        <taxon>Ascomycota</taxon>
        <taxon>Pezizomycotina</taxon>
        <taxon>Leotiomycetes</taxon>
        <taxon>Helotiales</taxon>
        <taxon>Sclerotiniaceae</taxon>
        <taxon>Botrytis</taxon>
    </lineage>
</organism>
<evidence type="ECO:0000313" key="2">
    <source>
        <dbReference type="EMBL" id="TGO70919.1"/>
    </source>
</evidence>
<feature type="chain" id="PRO_5021449125" evidence="1">
    <location>
        <begin position="18"/>
        <end position="79"/>
    </location>
</feature>
<keyword evidence="1" id="KW-0732">Signal</keyword>
<proteinExistence type="predicted"/>
<evidence type="ECO:0000256" key="1">
    <source>
        <dbReference type="SAM" id="SignalP"/>
    </source>
</evidence>
<evidence type="ECO:0000313" key="3">
    <source>
        <dbReference type="Proteomes" id="UP000297229"/>
    </source>
</evidence>